<gene>
    <name evidence="1" type="ORF">Adt_03696</name>
</gene>
<dbReference type="AlphaFoldDB" id="A0ABD1W1N2"/>
<protein>
    <submittedName>
        <fullName evidence="1">Uncharacterized protein</fullName>
    </submittedName>
</protein>
<organism evidence="1 2">
    <name type="scientific">Abeliophyllum distichum</name>
    <dbReference type="NCBI Taxonomy" id="126358"/>
    <lineage>
        <taxon>Eukaryota</taxon>
        <taxon>Viridiplantae</taxon>
        <taxon>Streptophyta</taxon>
        <taxon>Embryophyta</taxon>
        <taxon>Tracheophyta</taxon>
        <taxon>Spermatophyta</taxon>
        <taxon>Magnoliopsida</taxon>
        <taxon>eudicotyledons</taxon>
        <taxon>Gunneridae</taxon>
        <taxon>Pentapetalae</taxon>
        <taxon>asterids</taxon>
        <taxon>lamiids</taxon>
        <taxon>Lamiales</taxon>
        <taxon>Oleaceae</taxon>
        <taxon>Forsythieae</taxon>
        <taxon>Abeliophyllum</taxon>
    </lineage>
</organism>
<reference evidence="2" key="1">
    <citation type="submission" date="2024-07" db="EMBL/GenBank/DDBJ databases">
        <title>Two chromosome-level genome assemblies of Korean endemic species Abeliophyllum distichum and Forsythia ovata (Oleaceae).</title>
        <authorList>
            <person name="Jang H."/>
        </authorList>
    </citation>
    <scope>NUCLEOTIDE SEQUENCE [LARGE SCALE GENOMIC DNA]</scope>
</reference>
<comment type="caution">
    <text evidence="1">The sequence shown here is derived from an EMBL/GenBank/DDBJ whole genome shotgun (WGS) entry which is preliminary data.</text>
</comment>
<dbReference type="Gene3D" id="3.10.10.10">
    <property type="entry name" value="HIV Type 1 Reverse Transcriptase, subunit A, domain 1"/>
    <property type="match status" value="1"/>
</dbReference>
<name>A0ABD1W1N2_9LAMI</name>
<sequence>MSWEVFLGLKISPNKIKLVTTPFHGFRGATVIPEGTIELPVTLGTYPASMVIITRFLLVKAPMAYNVVYGRPLLNAARAVVSTYHQVLKIGDGMDLEEKHKIVACLSENIDVFAWGPQDIEGNSPMIAQHRLVITLGIKLIKQKKRQFAPERQQAISMEITKLLEASFIRKVHYPELLANVVLVKKPNRE</sequence>
<evidence type="ECO:0000313" key="1">
    <source>
        <dbReference type="EMBL" id="KAL2542718.1"/>
    </source>
</evidence>
<dbReference type="InterPro" id="IPR043502">
    <property type="entry name" value="DNA/RNA_pol_sf"/>
</dbReference>
<evidence type="ECO:0000313" key="2">
    <source>
        <dbReference type="Proteomes" id="UP001604336"/>
    </source>
</evidence>
<proteinExistence type="predicted"/>
<dbReference type="PANTHER" id="PTHR33240:SF17">
    <property type="entry name" value="EUKARYOTIC PEPTIDE CHAIN RELEASE FACTOR GTP-BINDING SUBUNIT-LIKE"/>
    <property type="match status" value="1"/>
</dbReference>
<dbReference type="Proteomes" id="UP001604336">
    <property type="component" value="Unassembled WGS sequence"/>
</dbReference>
<keyword evidence="2" id="KW-1185">Reference proteome</keyword>
<dbReference type="EMBL" id="JBFOLK010000001">
    <property type="protein sequence ID" value="KAL2542718.1"/>
    <property type="molecule type" value="Genomic_DNA"/>
</dbReference>
<dbReference type="PANTHER" id="PTHR33240">
    <property type="entry name" value="OS08G0508500 PROTEIN"/>
    <property type="match status" value="1"/>
</dbReference>
<dbReference type="SUPFAM" id="SSF56672">
    <property type="entry name" value="DNA/RNA polymerases"/>
    <property type="match status" value="1"/>
</dbReference>
<accession>A0ABD1W1N2</accession>